<evidence type="ECO:0000313" key="3">
    <source>
        <dbReference type="WBParaSite" id="PSAMB.scaffold373size54233.g5507.t1"/>
    </source>
</evidence>
<organism evidence="2 3">
    <name type="scientific">Plectus sambesii</name>
    <dbReference type="NCBI Taxonomy" id="2011161"/>
    <lineage>
        <taxon>Eukaryota</taxon>
        <taxon>Metazoa</taxon>
        <taxon>Ecdysozoa</taxon>
        <taxon>Nematoda</taxon>
        <taxon>Chromadorea</taxon>
        <taxon>Plectida</taxon>
        <taxon>Plectina</taxon>
        <taxon>Plectoidea</taxon>
        <taxon>Plectidae</taxon>
        <taxon>Plectus</taxon>
    </lineage>
</organism>
<evidence type="ECO:0000313" key="2">
    <source>
        <dbReference type="Proteomes" id="UP000887566"/>
    </source>
</evidence>
<keyword evidence="2" id="KW-1185">Reference proteome</keyword>
<feature type="chain" id="PRO_5038102208" evidence="1">
    <location>
        <begin position="27"/>
        <end position="93"/>
    </location>
</feature>
<name>A0A914WCM0_9BILA</name>
<proteinExistence type="predicted"/>
<sequence>MTPMFNGRAFLLLAGVCVLNPTPVLAFWSVHSGWTGAQLPQEDVMAIRLHHTYQNVRLIPINFNWFARSVIEQWNAEKKRQRSDTVDIDTQQL</sequence>
<dbReference type="AlphaFoldDB" id="A0A914WCM0"/>
<reference evidence="3" key="1">
    <citation type="submission" date="2022-11" db="UniProtKB">
        <authorList>
            <consortium name="WormBaseParasite"/>
        </authorList>
    </citation>
    <scope>IDENTIFICATION</scope>
</reference>
<dbReference type="WBParaSite" id="PSAMB.scaffold373size54233.g5507.t1">
    <property type="protein sequence ID" value="PSAMB.scaffold373size54233.g5507.t1"/>
    <property type="gene ID" value="PSAMB.scaffold373size54233.g5507"/>
</dbReference>
<keyword evidence="1" id="KW-0732">Signal</keyword>
<accession>A0A914WCM0</accession>
<evidence type="ECO:0000256" key="1">
    <source>
        <dbReference type="SAM" id="SignalP"/>
    </source>
</evidence>
<dbReference type="Proteomes" id="UP000887566">
    <property type="component" value="Unplaced"/>
</dbReference>
<protein>
    <submittedName>
        <fullName evidence="3">Uncharacterized protein</fullName>
    </submittedName>
</protein>
<feature type="signal peptide" evidence="1">
    <location>
        <begin position="1"/>
        <end position="26"/>
    </location>
</feature>